<keyword evidence="2" id="KW-1185">Reference proteome</keyword>
<dbReference type="Pfam" id="PF08634">
    <property type="entry name" value="Pet127"/>
    <property type="match status" value="1"/>
</dbReference>
<proteinExistence type="predicted"/>
<name>A0A4P9YUI4_9FUNG</name>
<feature type="non-terminal residue" evidence="1">
    <location>
        <position position="143"/>
    </location>
</feature>
<dbReference type="OrthoDB" id="10249045at2759"/>
<dbReference type="PANTHER" id="PTHR31014">
    <property type="entry name" value="MITOCHONDRIAL TRANSLATION SYSTEM COMPONENT PET127-RELATED"/>
    <property type="match status" value="1"/>
</dbReference>
<protein>
    <submittedName>
        <fullName evidence="1">Mitochondrial protein Pet127</fullName>
    </submittedName>
</protein>
<dbReference type="PANTHER" id="PTHR31014:SF0">
    <property type="entry name" value="MITOCHONDRIAL TRANSLATION SYSTEM COMPONENT PET127-RELATED"/>
    <property type="match status" value="1"/>
</dbReference>
<dbReference type="Proteomes" id="UP000278143">
    <property type="component" value="Unassembled WGS sequence"/>
</dbReference>
<reference evidence="2" key="1">
    <citation type="journal article" date="2018" name="Nat. Microbiol.">
        <title>Leveraging single-cell genomics to expand the fungal tree of life.</title>
        <authorList>
            <person name="Ahrendt S.R."/>
            <person name="Quandt C.A."/>
            <person name="Ciobanu D."/>
            <person name="Clum A."/>
            <person name="Salamov A."/>
            <person name="Andreopoulos B."/>
            <person name="Cheng J.F."/>
            <person name="Woyke T."/>
            <person name="Pelin A."/>
            <person name="Henrissat B."/>
            <person name="Reynolds N.K."/>
            <person name="Benny G.L."/>
            <person name="Smith M.E."/>
            <person name="James T.Y."/>
            <person name="Grigoriev I.V."/>
        </authorList>
    </citation>
    <scope>NUCLEOTIDE SEQUENCE [LARGE SCALE GENOMIC DNA]</scope>
    <source>
        <strain evidence="2">Benny S71-1</strain>
    </source>
</reference>
<dbReference type="InterPro" id="IPR013943">
    <property type="entry name" value="Pet127"/>
</dbReference>
<gene>
    <name evidence="1" type="ORF">SYNPS1DRAFT_18308</name>
</gene>
<dbReference type="GO" id="GO:0000964">
    <property type="term" value="P:mitochondrial RNA 5'-end processing"/>
    <property type="evidence" value="ECO:0007669"/>
    <property type="project" value="TreeGrafter"/>
</dbReference>
<organism evidence="1 2">
    <name type="scientific">Syncephalis pseudoplumigaleata</name>
    <dbReference type="NCBI Taxonomy" id="1712513"/>
    <lineage>
        <taxon>Eukaryota</taxon>
        <taxon>Fungi</taxon>
        <taxon>Fungi incertae sedis</taxon>
        <taxon>Zoopagomycota</taxon>
        <taxon>Zoopagomycotina</taxon>
        <taxon>Zoopagomycetes</taxon>
        <taxon>Zoopagales</taxon>
        <taxon>Piptocephalidaceae</taxon>
        <taxon>Syncephalis</taxon>
    </lineage>
</organism>
<evidence type="ECO:0000313" key="2">
    <source>
        <dbReference type="Proteomes" id="UP000278143"/>
    </source>
</evidence>
<sequence length="143" mass="17183">MLMLWMQGHSLERFLTKTPEEFAKYSLTHGTGSTEAVEPMSYNYAQMEDFILRSQLDCYDESLPRKTFDLKTRAALAIRMDHENYMEYEGYRIKQLNGMYESFEREYYDMIRAPMLKYNFQVRIGNMDGIFVAYHNTFRMYGF</sequence>
<dbReference type="EMBL" id="KZ990813">
    <property type="protein sequence ID" value="RKP23627.1"/>
    <property type="molecule type" value="Genomic_DNA"/>
</dbReference>
<evidence type="ECO:0000313" key="1">
    <source>
        <dbReference type="EMBL" id="RKP23627.1"/>
    </source>
</evidence>
<dbReference type="AlphaFoldDB" id="A0A4P9YUI4"/>
<accession>A0A4P9YUI4</accession>
<dbReference type="GO" id="GO:0005740">
    <property type="term" value="C:mitochondrial envelope"/>
    <property type="evidence" value="ECO:0007669"/>
    <property type="project" value="TreeGrafter"/>
</dbReference>